<dbReference type="Proteomes" id="UP000005234">
    <property type="component" value="Chromosome"/>
</dbReference>
<keyword evidence="3" id="KW-1185">Reference proteome</keyword>
<evidence type="ECO:0000313" key="3">
    <source>
        <dbReference type="Proteomes" id="UP000005234"/>
    </source>
</evidence>
<feature type="region of interest" description="Disordered" evidence="1">
    <location>
        <begin position="60"/>
        <end position="85"/>
    </location>
</feature>
<dbReference type="EMBL" id="CP003350">
    <property type="protein sequence ID" value="AFC85460.1"/>
    <property type="molecule type" value="Genomic_DNA"/>
</dbReference>
<protein>
    <recommendedName>
        <fullName evidence="4">Bacteriophage lambda head decoration protein D</fullName>
    </recommendedName>
</protein>
<name>H8L2J3_FRAAD</name>
<reference evidence="2" key="1">
    <citation type="submission" date="2012-02" db="EMBL/GenBank/DDBJ databases">
        <title>The complete genome of Frateuria aurantia DSM 6220.</title>
        <authorList>
            <consortium name="US DOE Joint Genome Institute (JGI-PGF)"/>
            <person name="Lucas S."/>
            <person name="Copeland A."/>
            <person name="Lapidus A."/>
            <person name="Glavina del Rio T."/>
            <person name="Dalin E."/>
            <person name="Tice H."/>
            <person name="Bruce D."/>
            <person name="Goodwin L."/>
            <person name="Pitluck S."/>
            <person name="Peters L."/>
            <person name="Ovchinnikova G."/>
            <person name="Teshima H."/>
            <person name="Kyrpides N."/>
            <person name="Mavromatis K."/>
            <person name="Ivanova N."/>
            <person name="Brettin T."/>
            <person name="Detter J.C."/>
            <person name="Han C."/>
            <person name="Larimer F."/>
            <person name="Land M."/>
            <person name="Hauser L."/>
            <person name="Markowitz V."/>
            <person name="Cheng J.-F."/>
            <person name="Hugenholtz P."/>
            <person name="Woyke T."/>
            <person name="Wu D."/>
            <person name="Brambilla E."/>
            <person name="Klenk H.-P."/>
            <person name="Eisen J.A."/>
        </authorList>
    </citation>
    <scope>NUCLEOTIDE SEQUENCE</scope>
    <source>
        <strain evidence="2">DSM 6220</strain>
    </source>
</reference>
<proteinExistence type="predicted"/>
<gene>
    <name evidence="2" type="ordered locus">Fraau_0996</name>
</gene>
<dbReference type="AlphaFoldDB" id="H8L2J3"/>
<dbReference type="KEGG" id="fau:Fraau_0996"/>
<accession>H8L2J3</accession>
<sequence length="138" mass="14073">MTTLTMNPRTGEFLLSEAMGTRSRDQVSLAATAAYIPAGTVMAKATDGTWAPYADPVAAAAGTSTGTTSGTTDTTGTETTTAATTPSEVGVLYRGAQINTDTQPAVMVTRDAELDQVLLIGLTDTASSLLAAQGLILR</sequence>
<evidence type="ECO:0008006" key="4">
    <source>
        <dbReference type="Google" id="ProtNLM"/>
    </source>
</evidence>
<evidence type="ECO:0000313" key="2">
    <source>
        <dbReference type="EMBL" id="AFC85460.1"/>
    </source>
</evidence>
<dbReference type="Pfam" id="PF02924">
    <property type="entry name" value="HDPD"/>
    <property type="match status" value="1"/>
</dbReference>
<dbReference type="HOGENOM" id="CLU_1852240_0_0_6"/>
<dbReference type="InterPro" id="IPR004195">
    <property type="entry name" value="Head_decoration_D"/>
</dbReference>
<organism evidence="2 3">
    <name type="scientific">Frateuria aurantia (strain ATCC 33424 / DSM 6220 / KCTC 2777 / LMG 1558 / NBRC 3245 / NCIMB 13370)</name>
    <name type="common">Acetobacter aurantius</name>
    <dbReference type="NCBI Taxonomy" id="767434"/>
    <lineage>
        <taxon>Bacteria</taxon>
        <taxon>Pseudomonadati</taxon>
        <taxon>Pseudomonadota</taxon>
        <taxon>Gammaproteobacteria</taxon>
        <taxon>Lysobacterales</taxon>
        <taxon>Rhodanobacteraceae</taxon>
        <taxon>Frateuria</taxon>
    </lineage>
</organism>
<evidence type="ECO:0000256" key="1">
    <source>
        <dbReference type="SAM" id="MobiDB-lite"/>
    </source>
</evidence>
<dbReference type="RefSeq" id="WP_014402466.1">
    <property type="nucleotide sequence ID" value="NC_017033.1"/>
</dbReference>
<dbReference type="STRING" id="767434.Fraau_0996"/>
<dbReference type="OrthoDB" id="9099687at2"/>